<organism evidence="1 2">
    <name type="scientific">Araneus ventricosus</name>
    <name type="common">Orbweaver spider</name>
    <name type="synonym">Epeira ventricosa</name>
    <dbReference type="NCBI Taxonomy" id="182803"/>
    <lineage>
        <taxon>Eukaryota</taxon>
        <taxon>Metazoa</taxon>
        <taxon>Ecdysozoa</taxon>
        <taxon>Arthropoda</taxon>
        <taxon>Chelicerata</taxon>
        <taxon>Arachnida</taxon>
        <taxon>Araneae</taxon>
        <taxon>Araneomorphae</taxon>
        <taxon>Entelegynae</taxon>
        <taxon>Araneoidea</taxon>
        <taxon>Araneidae</taxon>
        <taxon>Araneus</taxon>
    </lineage>
</organism>
<dbReference type="AlphaFoldDB" id="A0A4Y2G255"/>
<gene>
    <name evidence="1" type="ORF">AVEN_269814_1</name>
</gene>
<proteinExistence type="predicted"/>
<sequence>MKSAELFSFTMMKALRTSVFLLPTPGSKIDSTEDPQCIGPAQVSSLSSDRGSILRCPSQNSPRVTTKWDVNITKLNSYSQQYWPELRSLTVLDTL</sequence>
<name>A0A4Y2G255_ARAVE</name>
<comment type="caution">
    <text evidence="1">The sequence shown here is derived from an EMBL/GenBank/DDBJ whole genome shotgun (WGS) entry which is preliminary data.</text>
</comment>
<dbReference type="EMBL" id="BGPR01097772">
    <property type="protein sequence ID" value="GBM46719.1"/>
    <property type="molecule type" value="Genomic_DNA"/>
</dbReference>
<protein>
    <submittedName>
        <fullName evidence="1">Uncharacterized protein</fullName>
    </submittedName>
</protein>
<keyword evidence="2" id="KW-1185">Reference proteome</keyword>
<reference evidence="1 2" key="1">
    <citation type="journal article" date="2019" name="Sci. Rep.">
        <title>Orb-weaving spider Araneus ventricosus genome elucidates the spidroin gene catalogue.</title>
        <authorList>
            <person name="Kono N."/>
            <person name="Nakamura H."/>
            <person name="Ohtoshi R."/>
            <person name="Moran D.A.P."/>
            <person name="Shinohara A."/>
            <person name="Yoshida Y."/>
            <person name="Fujiwara M."/>
            <person name="Mori M."/>
            <person name="Tomita M."/>
            <person name="Arakawa K."/>
        </authorList>
    </citation>
    <scope>NUCLEOTIDE SEQUENCE [LARGE SCALE GENOMIC DNA]</scope>
</reference>
<accession>A0A4Y2G255</accession>
<dbReference type="Proteomes" id="UP000499080">
    <property type="component" value="Unassembled WGS sequence"/>
</dbReference>
<evidence type="ECO:0000313" key="1">
    <source>
        <dbReference type="EMBL" id="GBM46719.1"/>
    </source>
</evidence>
<evidence type="ECO:0000313" key="2">
    <source>
        <dbReference type="Proteomes" id="UP000499080"/>
    </source>
</evidence>